<protein>
    <submittedName>
        <fullName evidence="3">SET and MYND domain containing 1b</fullName>
    </submittedName>
</protein>
<dbReference type="PANTHER" id="PTHR12197:SF251">
    <property type="entry name" value="EG:BACR7C10.4 PROTEIN"/>
    <property type="match status" value="1"/>
</dbReference>
<accession>D7FPE5</accession>
<evidence type="ECO:0000259" key="2">
    <source>
        <dbReference type="PROSITE" id="PS50280"/>
    </source>
</evidence>
<reference evidence="3 4" key="1">
    <citation type="journal article" date="2010" name="Nature">
        <title>The Ectocarpus genome and the independent evolution of multicellularity in brown algae.</title>
        <authorList>
            <person name="Cock J.M."/>
            <person name="Sterck L."/>
            <person name="Rouze P."/>
            <person name="Scornet D."/>
            <person name="Allen A.E."/>
            <person name="Amoutzias G."/>
            <person name="Anthouard V."/>
            <person name="Artiguenave F."/>
            <person name="Aury J.M."/>
            <person name="Badger J.H."/>
            <person name="Beszteri B."/>
            <person name="Billiau K."/>
            <person name="Bonnet E."/>
            <person name="Bothwell J.H."/>
            <person name="Bowler C."/>
            <person name="Boyen C."/>
            <person name="Brownlee C."/>
            <person name="Carrano C.J."/>
            <person name="Charrier B."/>
            <person name="Cho G.Y."/>
            <person name="Coelho S.M."/>
            <person name="Collen J."/>
            <person name="Corre E."/>
            <person name="Da Silva C."/>
            <person name="Delage L."/>
            <person name="Delaroque N."/>
            <person name="Dittami S.M."/>
            <person name="Doulbeau S."/>
            <person name="Elias M."/>
            <person name="Farnham G."/>
            <person name="Gachon C.M."/>
            <person name="Gschloessl B."/>
            <person name="Heesch S."/>
            <person name="Jabbari K."/>
            <person name="Jubin C."/>
            <person name="Kawai H."/>
            <person name="Kimura K."/>
            <person name="Kloareg B."/>
            <person name="Kupper F.C."/>
            <person name="Lang D."/>
            <person name="Le Bail A."/>
            <person name="Leblanc C."/>
            <person name="Lerouge P."/>
            <person name="Lohr M."/>
            <person name="Lopez P.J."/>
            <person name="Martens C."/>
            <person name="Maumus F."/>
            <person name="Michel G."/>
            <person name="Miranda-Saavedra D."/>
            <person name="Morales J."/>
            <person name="Moreau H."/>
            <person name="Motomura T."/>
            <person name="Nagasato C."/>
            <person name="Napoli C.A."/>
            <person name="Nelson D.R."/>
            <person name="Nyvall-Collen P."/>
            <person name="Peters A.F."/>
            <person name="Pommier C."/>
            <person name="Potin P."/>
            <person name="Poulain J."/>
            <person name="Quesneville H."/>
            <person name="Read B."/>
            <person name="Rensing S.A."/>
            <person name="Ritter A."/>
            <person name="Rousvoal S."/>
            <person name="Samanta M."/>
            <person name="Samson G."/>
            <person name="Schroeder D.C."/>
            <person name="Segurens B."/>
            <person name="Strittmatter M."/>
            <person name="Tonon T."/>
            <person name="Tregear J.W."/>
            <person name="Valentin K."/>
            <person name="von Dassow P."/>
            <person name="Yamagishi T."/>
            <person name="Van de Peer Y."/>
            <person name="Wincker P."/>
        </authorList>
    </citation>
    <scope>NUCLEOTIDE SEQUENCE [LARGE SCALE GENOMIC DNA]</scope>
    <source>
        <strain evidence="4">Ec32 / CCAP1310/4</strain>
    </source>
</reference>
<dbReference type="Proteomes" id="UP000002630">
    <property type="component" value="Linkage Group LG17"/>
</dbReference>
<dbReference type="PANTHER" id="PTHR12197">
    <property type="entry name" value="HISTONE-LYSINE N-METHYLTRANSFERASE SMYD"/>
    <property type="match status" value="1"/>
</dbReference>
<gene>
    <name evidence="3" type="ORF">Esi_0189_0015</name>
</gene>
<dbReference type="STRING" id="2880.D7FPE5"/>
<dbReference type="GO" id="GO:0005634">
    <property type="term" value="C:nucleus"/>
    <property type="evidence" value="ECO:0007669"/>
    <property type="project" value="TreeGrafter"/>
</dbReference>
<organism evidence="3 4">
    <name type="scientific">Ectocarpus siliculosus</name>
    <name type="common">Brown alga</name>
    <name type="synonym">Conferva siliculosa</name>
    <dbReference type="NCBI Taxonomy" id="2880"/>
    <lineage>
        <taxon>Eukaryota</taxon>
        <taxon>Sar</taxon>
        <taxon>Stramenopiles</taxon>
        <taxon>Ochrophyta</taxon>
        <taxon>PX clade</taxon>
        <taxon>Phaeophyceae</taxon>
        <taxon>Ectocarpales</taxon>
        <taxon>Ectocarpaceae</taxon>
        <taxon>Ectocarpus</taxon>
    </lineage>
</organism>
<dbReference type="SUPFAM" id="SSF82199">
    <property type="entry name" value="SET domain"/>
    <property type="match status" value="1"/>
</dbReference>
<dbReference type="Gene3D" id="2.170.270.10">
    <property type="entry name" value="SET domain"/>
    <property type="match status" value="1"/>
</dbReference>
<dbReference type="Gene3D" id="1.10.220.160">
    <property type="match status" value="1"/>
</dbReference>
<dbReference type="InParanoid" id="D7FPE5"/>
<dbReference type="EMBL" id="FN648355">
    <property type="protein sequence ID" value="CBJ30403.1"/>
    <property type="molecule type" value="Genomic_DNA"/>
</dbReference>
<sequence>MVDLVDESASESSPETRSSSDGDPTRYARRTANLDARVEVRFDPKRGRGLFALRDIPAGTEVMRVPAAAAVLLDRSRKGSCSGCLLPTDTVGSLEACHGFPLSFCAACKKATTVGGVSGVHNSATCELTKELNTICATSGGIDKDSLRLAADVFVRRKAGLFDDSEWGLLNSLESHDNEAHTMSLAPAELHKCTRLFKTLVDTNISDEDVQAMYRRITRNAHTVSPNTSKPGFGSVQGLFPCGALVNHSCLPNTFFHCVTESSSPEGRPVVKQVLRSIRNIRAGDELCYSYLSSGSAVGTVSERRDLLMGWGFRCACARCLSEAEEEKRLRRQRTPIDERALKMLERLAQISALGQRENAPALREEAYMPDLQLIAEFYSREKGKLLSPMLQYRVAVLMMEVTALIGATNLFFRFMVCGFAADELSELRNAMAITCRQQQYMFATKVEVCDLGETQATKKLEGIRAVGKFARNDARRLHELYYGGQSK</sequence>
<proteinExistence type="predicted"/>
<evidence type="ECO:0000313" key="4">
    <source>
        <dbReference type="Proteomes" id="UP000002630"/>
    </source>
</evidence>
<dbReference type="InterPro" id="IPR001214">
    <property type="entry name" value="SET_dom"/>
</dbReference>
<feature type="region of interest" description="Disordered" evidence="1">
    <location>
        <begin position="1"/>
        <end position="30"/>
    </location>
</feature>
<evidence type="ECO:0000256" key="1">
    <source>
        <dbReference type="SAM" id="MobiDB-lite"/>
    </source>
</evidence>
<keyword evidence="4" id="KW-1185">Reference proteome</keyword>
<dbReference type="InterPro" id="IPR046341">
    <property type="entry name" value="SET_dom_sf"/>
</dbReference>
<feature type="domain" description="SET" evidence="2">
    <location>
        <begin position="36"/>
        <end position="292"/>
    </location>
</feature>
<dbReference type="SMART" id="SM00317">
    <property type="entry name" value="SET"/>
    <property type="match status" value="1"/>
</dbReference>
<dbReference type="CDD" id="cd20071">
    <property type="entry name" value="SET_SMYD"/>
    <property type="match status" value="1"/>
</dbReference>
<dbReference type="AlphaFoldDB" id="D7FPE5"/>
<dbReference type="PROSITE" id="PS50280">
    <property type="entry name" value="SET"/>
    <property type="match status" value="1"/>
</dbReference>
<name>D7FPE5_ECTSI</name>
<dbReference type="EMBL" id="FN649742">
    <property type="protein sequence ID" value="CBJ30403.1"/>
    <property type="molecule type" value="Genomic_DNA"/>
</dbReference>
<dbReference type="OrthoDB" id="194692at2759"/>
<dbReference type="Gene3D" id="6.10.140.2220">
    <property type="match status" value="1"/>
</dbReference>
<evidence type="ECO:0000313" key="3">
    <source>
        <dbReference type="EMBL" id="CBJ30403.1"/>
    </source>
</evidence>
<dbReference type="Pfam" id="PF00856">
    <property type="entry name" value="SET"/>
    <property type="match status" value="1"/>
</dbReference>
<dbReference type="InterPro" id="IPR050869">
    <property type="entry name" value="H3K4_H4K5_MeTrfase"/>
</dbReference>